<dbReference type="EMBL" id="JAMWBK010000005">
    <property type="protein sequence ID" value="KAJ8905415.1"/>
    <property type="molecule type" value="Genomic_DNA"/>
</dbReference>
<gene>
    <name evidence="1" type="ORF">NDN08_001922</name>
</gene>
<accession>A0AAV8US89</accession>
<name>A0AAV8US89_9RHOD</name>
<comment type="caution">
    <text evidence="1">The sequence shown here is derived from an EMBL/GenBank/DDBJ whole genome shotgun (WGS) entry which is preliminary data.</text>
</comment>
<organism evidence="1 2">
    <name type="scientific">Rhodosorus marinus</name>
    <dbReference type="NCBI Taxonomy" id="101924"/>
    <lineage>
        <taxon>Eukaryota</taxon>
        <taxon>Rhodophyta</taxon>
        <taxon>Stylonematophyceae</taxon>
        <taxon>Stylonematales</taxon>
        <taxon>Stylonemataceae</taxon>
        <taxon>Rhodosorus</taxon>
    </lineage>
</organism>
<dbReference type="Proteomes" id="UP001157974">
    <property type="component" value="Unassembled WGS sequence"/>
</dbReference>
<dbReference type="AlphaFoldDB" id="A0AAV8US89"/>
<evidence type="ECO:0000313" key="2">
    <source>
        <dbReference type="Proteomes" id="UP001157974"/>
    </source>
</evidence>
<keyword evidence="2" id="KW-1185">Reference proteome</keyword>
<sequence>MEGMGLGTCFVGTGVAAGGVVNSRKSACRRSPVVSMAKGFGKSQSSEDKMPNTQSAGQVGVWQKEYKAFLNRNGKDICAMCYDGYRRLGRGAVFANYSKAMDKAESDIDLAQSVPSMYVPMDKLNESASRRPSQGGDMKHITNRVANYNPEKQFVVVFECNGVMGADIVTPNMEPQKVWDETRDRAFDPPQTMNFWTPGQ</sequence>
<protein>
    <submittedName>
        <fullName evidence="1">Uncharacterized protein</fullName>
    </submittedName>
</protein>
<evidence type="ECO:0000313" key="1">
    <source>
        <dbReference type="EMBL" id="KAJ8905415.1"/>
    </source>
</evidence>
<proteinExistence type="predicted"/>
<reference evidence="1 2" key="1">
    <citation type="journal article" date="2023" name="Nat. Commun.">
        <title>Origin of minicircular mitochondrial genomes in red algae.</title>
        <authorList>
            <person name="Lee Y."/>
            <person name="Cho C.H."/>
            <person name="Lee Y.M."/>
            <person name="Park S.I."/>
            <person name="Yang J.H."/>
            <person name="West J.A."/>
            <person name="Bhattacharya D."/>
            <person name="Yoon H.S."/>
        </authorList>
    </citation>
    <scope>NUCLEOTIDE SEQUENCE [LARGE SCALE GENOMIC DNA]</scope>
    <source>
        <strain evidence="1 2">CCMP1338</strain>
        <tissue evidence="1">Whole cell</tissue>
    </source>
</reference>